<comment type="subcellular location">
    <subcellularLocation>
        <location evidence="1 7">Cell membrane</location>
        <topology evidence="1 7">Multi-pass membrane protein</topology>
    </subcellularLocation>
</comment>
<organism evidence="9 10">
    <name type="scientific">Pikeienuella piscinae</name>
    <dbReference type="NCBI Taxonomy" id="2748098"/>
    <lineage>
        <taxon>Bacteria</taxon>
        <taxon>Pseudomonadati</taxon>
        <taxon>Pseudomonadota</taxon>
        <taxon>Alphaproteobacteria</taxon>
        <taxon>Rhodobacterales</taxon>
        <taxon>Paracoccaceae</taxon>
        <taxon>Pikeienuella</taxon>
    </lineage>
</organism>
<dbReference type="InterPro" id="IPR050901">
    <property type="entry name" value="BP-dep_ABC_trans_perm"/>
</dbReference>
<dbReference type="SUPFAM" id="SSF161098">
    <property type="entry name" value="MetI-like"/>
    <property type="match status" value="1"/>
</dbReference>
<evidence type="ECO:0000256" key="7">
    <source>
        <dbReference type="RuleBase" id="RU363032"/>
    </source>
</evidence>
<evidence type="ECO:0000259" key="8">
    <source>
        <dbReference type="PROSITE" id="PS50928"/>
    </source>
</evidence>
<feature type="domain" description="ABC transmembrane type-1" evidence="8">
    <location>
        <begin position="89"/>
        <end position="281"/>
    </location>
</feature>
<sequence>MSGPSAATSDDIVGMEQFNSLPRRILVVYLPLAVFVFVLLFPFYWMTITAIKPNHQLTNYEEYSPFWVIQPTLEHVRYLFFETSYPGWLWNTMLVATASTVIALAASVFAAYAIERVRFSGARVTGLLIFLAYLVPPSILFIPLAFIVFQVGIFDTRLALILTYPTFLIPFCTWLLMGYFRTIPFELEESALVDGATRWQILTRVILPLAVPGLISAGIFAFTLSWNEFIYALTFISSSENKTVPVGVLTELVRGDIYEWGALMAGALFGSLPVVVLYSFFVDYYVSSMTGAVKE</sequence>
<feature type="transmembrane region" description="Helical" evidence="7">
    <location>
        <begin position="25"/>
        <end position="45"/>
    </location>
</feature>
<keyword evidence="5 7" id="KW-1133">Transmembrane helix</keyword>
<evidence type="ECO:0000313" key="10">
    <source>
        <dbReference type="Proteomes" id="UP000503336"/>
    </source>
</evidence>
<keyword evidence="6 7" id="KW-0472">Membrane</keyword>
<dbReference type="PROSITE" id="PS50928">
    <property type="entry name" value="ABC_TM1"/>
    <property type="match status" value="1"/>
</dbReference>
<feature type="transmembrane region" description="Helical" evidence="7">
    <location>
        <begin position="88"/>
        <end position="114"/>
    </location>
</feature>
<keyword evidence="2 7" id="KW-0813">Transport</keyword>
<accession>A0A7M3T610</accession>
<evidence type="ECO:0000256" key="2">
    <source>
        <dbReference type="ARBA" id="ARBA00022448"/>
    </source>
</evidence>
<evidence type="ECO:0000313" key="9">
    <source>
        <dbReference type="EMBL" id="QIE57441.1"/>
    </source>
</evidence>
<dbReference type="Gene3D" id="1.10.3720.10">
    <property type="entry name" value="MetI-like"/>
    <property type="match status" value="1"/>
</dbReference>
<evidence type="ECO:0000256" key="3">
    <source>
        <dbReference type="ARBA" id="ARBA00022475"/>
    </source>
</evidence>
<comment type="similarity">
    <text evidence="7">Belongs to the binding-protein-dependent transport system permease family.</text>
</comment>
<keyword evidence="4 7" id="KW-0812">Transmembrane</keyword>
<keyword evidence="3" id="KW-1003">Cell membrane</keyword>
<dbReference type="Pfam" id="PF00528">
    <property type="entry name" value="BPD_transp_1"/>
    <property type="match status" value="1"/>
</dbReference>
<dbReference type="RefSeq" id="WP_165102373.1">
    <property type="nucleotide sequence ID" value="NZ_CP049056.1"/>
</dbReference>
<dbReference type="InterPro" id="IPR035906">
    <property type="entry name" value="MetI-like_sf"/>
</dbReference>
<reference evidence="9 10" key="1">
    <citation type="submission" date="2020-02" db="EMBL/GenBank/DDBJ databases">
        <title>complete genome sequence of Rhodobacteraceae bacterium.</title>
        <authorList>
            <person name="Park J."/>
            <person name="Kim Y.-S."/>
            <person name="Kim K.-H."/>
        </authorList>
    </citation>
    <scope>NUCLEOTIDE SEQUENCE [LARGE SCALE GENOMIC DNA]</scope>
    <source>
        <strain evidence="9 10">RR4-56</strain>
    </source>
</reference>
<feature type="transmembrane region" description="Helical" evidence="7">
    <location>
        <begin position="126"/>
        <end position="153"/>
    </location>
</feature>
<name>A0A7M3T610_9RHOB</name>
<protein>
    <submittedName>
        <fullName evidence="9">Carbohydrate ABC transporter permease</fullName>
    </submittedName>
</protein>
<gene>
    <name evidence="9" type="ORF">G5B40_19510</name>
</gene>
<feature type="transmembrane region" description="Helical" evidence="7">
    <location>
        <begin position="159"/>
        <end position="180"/>
    </location>
</feature>
<dbReference type="EMBL" id="CP049056">
    <property type="protein sequence ID" value="QIE57441.1"/>
    <property type="molecule type" value="Genomic_DNA"/>
</dbReference>
<dbReference type="AlphaFoldDB" id="A0A7M3T610"/>
<evidence type="ECO:0000256" key="4">
    <source>
        <dbReference type="ARBA" id="ARBA00022692"/>
    </source>
</evidence>
<dbReference type="InterPro" id="IPR000515">
    <property type="entry name" value="MetI-like"/>
</dbReference>
<keyword evidence="10" id="KW-1185">Reference proteome</keyword>
<evidence type="ECO:0000256" key="6">
    <source>
        <dbReference type="ARBA" id="ARBA00023136"/>
    </source>
</evidence>
<dbReference type="KEGG" id="hdh:G5B40_19510"/>
<dbReference type="Proteomes" id="UP000503336">
    <property type="component" value="Chromosome"/>
</dbReference>
<dbReference type="GO" id="GO:0005886">
    <property type="term" value="C:plasma membrane"/>
    <property type="evidence" value="ECO:0007669"/>
    <property type="project" value="UniProtKB-SubCell"/>
</dbReference>
<dbReference type="GO" id="GO:0055085">
    <property type="term" value="P:transmembrane transport"/>
    <property type="evidence" value="ECO:0007669"/>
    <property type="project" value="InterPro"/>
</dbReference>
<dbReference type="CDD" id="cd06261">
    <property type="entry name" value="TM_PBP2"/>
    <property type="match status" value="1"/>
</dbReference>
<dbReference type="PANTHER" id="PTHR32243:SF18">
    <property type="entry name" value="INNER MEMBRANE ABC TRANSPORTER PERMEASE PROTEIN YCJP"/>
    <property type="match status" value="1"/>
</dbReference>
<proteinExistence type="inferred from homology"/>
<evidence type="ECO:0000256" key="1">
    <source>
        <dbReference type="ARBA" id="ARBA00004651"/>
    </source>
</evidence>
<evidence type="ECO:0000256" key="5">
    <source>
        <dbReference type="ARBA" id="ARBA00022989"/>
    </source>
</evidence>
<feature type="transmembrane region" description="Helical" evidence="7">
    <location>
        <begin position="201"/>
        <end position="224"/>
    </location>
</feature>
<dbReference type="PANTHER" id="PTHR32243">
    <property type="entry name" value="MALTOSE TRANSPORT SYSTEM PERMEASE-RELATED"/>
    <property type="match status" value="1"/>
</dbReference>
<feature type="transmembrane region" description="Helical" evidence="7">
    <location>
        <begin position="260"/>
        <end position="286"/>
    </location>
</feature>